<dbReference type="GO" id="GO:0006281">
    <property type="term" value="P:DNA repair"/>
    <property type="evidence" value="ECO:0007669"/>
    <property type="project" value="UniProtKB-UniRule"/>
</dbReference>
<keyword evidence="5" id="KW-0234">DNA repair</keyword>
<dbReference type="GO" id="GO:0051604">
    <property type="term" value="P:protein maturation"/>
    <property type="evidence" value="ECO:0007669"/>
    <property type="project" value="UniProtKB-UniRule"/>
</dbReference>
<dbReference type="InterPro" id="IPR039920">
    <property type="entry name" value="MMS19"/>
</dbReference>
<keyword evidence="3" id="KW-0677">Repeat</keyword>
<dbReference type="Gene3D" id="1.25.10.10">
    <property type="entry name" value="Leucine-rich Repeat Variant"/>
    <property type="match status" value="1"/>
</dbReference>
<evidence type="ECO:0000256" key="1">
    <source>
        <dbReference type="ARBA" id="ARBA00004123"/>
    </source>
</evidence>
<evidence type="ECO:0000256" key="6">
    <source>
        <dbReference type="SAM" id="MobiDB-lite"/>
    </source>
</evidence>
<dbReference type="STRING" id="58919.A0A316ZBV3"/>
<dbReference type="Pfam" id="PF14500">
    <property type="entry name" value="MMS19_N"/>
    <property type="match status" value="1"/>
</dbReference>
<dbReference type="Pfam" id="PF12460">
    <property type="entry name" value="MMS19_C"/>
    <property type="match status" value="1"/>
</dbReference>
<comment type="subcellular location">
    <subcellularLocation>
        <location evidence="1 5">Nucleus</location>
    </subcellularLocation>
</comment>
<keyword evidence="10" id="KW-1185">Reference proteome</keyword>
<keyword evidence="5" id="KW-0227">DNA damage</keyword>
<dbReference type="GO" id="GO:0097361">
    <property type="term" value="C:cytosolic [4Fe-4S] assembly targeting complex"/>
    <property type="evidence" value="ECO:0007669"/>
    <property type="project" value="UniProtKB-UniRule"/>
</dbReference>
<accession>A0A316ZBV3</accession>
<evidence type="ECO:0000256" key="5">
    <source>
        <dbReference type="RuleBase" id="RU367072"/>
    </source>
</evidence>
<dbReference type="AlphaFoldDB" id="A0A316ZBV3"/>
<proteinExistence type="inferred from homology"/>
<dbReference type="GO" id="GO:0016226">
    <property type="term" value="P:iron-sulfur cluster assembly"/>
    <property type="evidence" value="ECO:0007669"/>
    <property type="project" value="UniProtKB-UniRule"/>
</dbReference>
<evidence type="ECO:0000313" key="10">
    <source>
        <dbReference type="Proteomes" id="UP000245946"/>
    </source>
</evidence>
<evidence type="ECO:0000259" key="8">
    <source>
        <dbReference type="Pfam" id="PF14500"/>
    </source>
</evidence>
<evidence type="ECO:0000259" key="7">
    <source>
        <dbReference type="Pfam" id="PF12460"/>
    </source>
</evidence>
<dbReference type="GeneID" id="37269775"/>
<protein>
    <recommendedName>
        <fullName evidence="5">MMS19 nucleotide excision repair protein</fullName>
    </recommendedName>
</protein>
<evidence type="ECO:0000256" key="3">
    <source>
        <dbReference type="ARBA" id="ARBA00022737"/>
    </source>
</evidence>
<dbReference type="InterPro" id="IPR029240">
    <property type="entry name" value="MMS19_N"/>
</dbReference>
<dbReference type="PANTHER" id="PTHR12891:SF0">
    <property type="entry name" value="MMS19 NUCLEOTIDE EXCISION REPAIR PROTEIN HOMOLOG"/>
    <property type="match status" value="1"/>
</dbReference>
<comment type="function">
    <text evidence="5">Key component of the cytosolic iron-sulfur protein assembly (CIA) complex, a multiprotein complex that mediates the incorporation of iron-sulfur cluster into apoproteins specifically involved in DNA metabolism and genomic integrity. In the CIA complex, MMS19 acts as an adapter between early-acting CIA components and a subset of cellular target iron-sulfur proteins.</text>
</comment>
<comment type="similarity">
    <text evidence="2 5">Belongs to the MET18/MMS19 family.</text>
</comment>
<dbReference type="OrthoDB" id="342900at2759"/>
<dbReference type="SUPFAM" id="SSF48371">
    <property type="entry name" value="ARM repeat"/>
    <property type="match status" value="1"/>
</dbReference>
<dbReference type="InterPro" id="IPR024687">
    <property type="entry name" value="MMS19_C"/>
</dbReference>
<name>A0A316ZBV3_9BASI</name>
<evidence type="ECO:0000256" key="2">
    <source>
        <dbReference type="ARBA" id="ARBA00009340"/>
    </source>
</evidence>
<gene>
    <name evidence="9" type="ORF">FA09DRAFT_329568</name>
</gene>
<dbReference type="Proteomes" id="UP000245946">
    <property type="component" value="Unassembled WGS sequence"/>
</dbReference>
<dbReference type="EMBL" id="KZ819291">
    <property type="protein sequence ID" value="PWN98514.1"/>
    <property type="molecule type" value="Genomic_DNA"/>
</dbReference>
<dbReference type="InterPro" id="IPR016024">
    <property type="entry name" value="ARM-type_fold"/>
</dbReference>
<feature type="compositionally biased region" description="Low complexity" evidence="6">
    <location>
        <begin position="503"/>
        <end position="528"/>
    </location>
</feature>
<dbReference type="PANTHER" id="PTHR12891">
    <property type="entry name" value="DNA REPAIR/TRANSCRIPTION PROTEIN MET18/MMS19"/>
    <property type="match status" value="1"/>
</dbReference>
<dbReference type="RefSeq" id="XP_025598793.1">
    <property type="nucleotide sequence ID" value="XM_025742231.1"/>
</dbReference>
<reference evidence="9 10" key="1">
    <citation type="journal article" date="2018" name="Mol. Biol. Evol.">
        <title>Broad Genomic Sampling Reveals a Smut Pathogenic Ancestry of the Fungal Clade Ustilaginomycotina.</title>
        <authorList>
            <person name="Kijpornyongpan T."/>
            <person name="Mondo S.J."/>
            <person name="Barry K."/>
            <person name="Sandor L."/>
            <person name="Lee J."/>
            <person name="Lipzen A."/>
            <person name="Pangilinan J."/>
            <person name="LaButti K."/>
            <person name="Hainaut M."/>
            <person name="Henrissat B."/>
            <person name="Grigoriev I.V."/>
            <person name="Spatafora J.W."/>
            <person name="Aime M.C."/>
        </authorList>
    </citation>
    <scope>NUCLEOTIDE SEQUENCE [LARGE SCALE GENOMIC DNA]</scope>
    <source>
        <strain evidence="9 10">MCA 4186</strain>
    </source>
</reference>
<dbReference type="GO" id="GO:0005634">
    <property type="term" value="C:nucleus"/>
    <property type="evidence" value="ECO:0007669"/>
    <property type="project" value="UniProtKB-SubCell"/>
</dbReference>
<evidence type="ECO:0000256" key="4">
    <source>
        <dbReference type="ARBA" id="ARBA00023242"/>
    </source>
</evidence>
<dbReference type="InterPro" id="IPR011989">
    <property type="entry name" value="ARM-like"/>
</dbReference>
<evidence type="ECO:0000313" key="9">
    <source>
        <dbReference type="EMBL" id="PWN98514.1"/>
    </source>
</evidence>
<feature type="domain" description="MMS19 C-terminal" evidence="7">
    <location>
        <begin position="655"/>
        <end position="1134"/>
    </location>
</feature>
<sequence>MAAEASPPPPLSPSSVATQAIRAFLADDAAAPLPPQLRAQLEARRLSLLQLIRMLGDALTDDDEARRGRALRLLALVVTELAPAQSAPAEGSAGGSAGVPQLFERQASLTLAGFFAGKLEDAVLIADSLARAHNAAAPPVAGSAPSFRHRRIPVGAEPLAATLEALARLAALDVFGAEAAKDVAESLFAHVTPSLYPQAMRYLIYRLVDVLVARHRNSLKASLGETFLRGYLKLVEGEKDPRNLLYCFATDWVLLREFEMSRELGEAFFDATYCYFPITFRPPPDDPYGISTEQLTLALRRCLVASPVLAPHAMPLLLEKLAAAGGNAKLETLAVLEEALPVFGREAALANESRLWEGLKIEIMHATDDATSLASQRTLVSFMRVLYLGVEPPEGLAPRIVADCLDVLEEPAKVLAPHAATILACLVRAAPSTAYLALYGMLEQMLTYWKNADDVSVRAPILEHIGTLLRALRDAYEGRETWGAAAPSQPAAKAVGFGTASSSTSAVTPTPVSAEGSTAAPKASPAPARSYEIDSRPLEPFRDDLVGALANGLRSTQYRLPALHAFLALARIPGFLEAREIDYLTEGVNELLLAAHGDEVRGPALDGLRELSLRHSHILEATTLPLLFAALPDRMSSSGDAALQEAERSRLRRALSALARLCAQPNLFDTLVVRVVTKLDLACAADYSAPAEREANVGYVRGLLVTLQTLLEDKASERHTDLPRYAVSLPPRLLSLVFAAAVRSSAGAAAVPVAADPRVVADVGSAVTTLVRMLEPAKQQSLVAWLYPLIEAGQQGPLSLGPGLASSEVRFLPLATDAQPAHRAALPAFLAAYVALHKSVPPPRGGDAVQWARELLPWTLAAASRAEETAGCAALAAVFNKSIAEPLQPEAAALLDDFWHSCIEQASADPQRRRIALRIWCWIAKALMTRTSAAAEGMLLRILSLFDTPDLARDAARGLGLIARTDDGVLSKENGAVVRLLHRQRFYSFVLPKIIAGYREAQPAPGAPAAAVQGVYLIALAALLPSMPRQTTRERLSDLFPLLLRALDLPDAGARASAAQTVALAAAVGKKERSDAILAGSVPEGAPKRENMPLDLVESHVSTLIERLLSVATPSEHSPADTRIAALRCLASLARSVTYAVLHPHRVRVQRGLAAPGVGIDDPRRAVRLEAVEARDAWLTLKSDDDAK</sequence>
<feature type="region of interest" description="Disordered" evidence="6">
    <location>
        <begin position="503"/>
        <end position="532"/>
    </location>
</feature>
<organism evidence="9 10">
    <name type="scientific">Tilletiopsis washingtonensis</name>
    <dbReference type="NCBI Taxonomy" id="58919"/>
    <lineage>
        <taxon>Eukaryota</taxon>
        <taxon>Fungi</taxon>
        <taxon>Dikarya</taxon>
        <taxon>Basidiomycota</taxon>
        <taxon>Ustilaginomycotina</taxon>
        <taxon>Exobasidiomycetes</taxon>
        <taxon>Entylomatales</taxon>
        <taxon>Entylomatales incertae sedis</taxon>
        <taxon>Tilletiopsis</taxon>
    </lineage>
</organism>
<keyword evidence="4 5" id="KW-0539">Nucleus</keyword>
<feature type="domain" description="MMS19 N-terminal" evidence="8">
    <location>
        <begin position="159"/>
        <end position="365"/>
    </location>
</feature>